<dbReference type="AlphaFoldDB" id="A0A7M5UIL9"/>
<protein>
    <submittedName>
        <fullName evidence="12">Uncharacterized protein</fullName>
    </submittedName>
</protein>
<dbReference type="PANTHER" id="PTHR14517:SF6">
    <property type="entry name" value="RE41410P"/>
    <property type="match status" value="1"/>
</dbReference>
<keyword evidence="7" id="KW-0206">Cytoskeleton</keyword>
<feature type="coiled-coil region" evidence="10">
    <location>
        <begin position="286"/>
        <end position="313"/>
    </location>
</feature>
<evidence type="ECO:0000256" key="5">
    <source>
        <dbReference type="ARBA" id="ARBA00023054"/>
    </source>
</evidence>
<dbReference type="OrthoDB" id="429119at2759"/>
<organism evidence="12 13">
    <name type="scientific">Clytia hemisphaerica</name>
    <dbReference type="NCBI Taxonomy" id="252671"/>
    <lineage>
        <taxon>Eukaryota</taxon>
        <taxon>Metazoa</taxon>
        <taxon>Cnidaria</taxon>
        <taxon>Hydrozoa</taxon>
        <taxon>Hydroidolina</taxon>
        <taxon>Leptothecata</taxon>
        <taxon>Obeliida</taxon>
        <taxon>Clytiidae</taxon>
        <taxon>Clytia</taxon>
    </lineage>
</organism>
<comment type="subunit">
    <text evidence="9">Microtubule inner protein component of sperm flagellar doublet microtubules.</text>
</comment>
<dbReference type="Proteomes" id="UP000594262">
    <property type="component" value="Unplaced"/>
</dbReference>
<evidence type="ECO:0000256" key="3">
    <source>
        <dbReference type="ARBA" id="ARBA00022490"/>
    </source>
</evidence>
<evidence type="ECO:0000256" key="8">
    <source>
        <dbReference type="ARBA" id="ARBA00023273"/>
    </source>
</evidence>
<proteinExistence type="inferred from homology"/>
<comment type="subcellular location">
    <subcellularLocation>
        <location evidence="1">Cytoplasm</location>
        <location evidence="1">Cytoskeleton</location>
        <location evidence="1">Flagellum axoneme</location>
    </subcellularLocation>
</comment>
<evidence type="ECO:0000256" key="10">
    <source>
        <dbReference type="SAM" id="Coils"/>
    </source>
</evidence>
<sequence>MYKLDLPIDLRESAAIERRRIKEQQRQSRIFNARVRTIGVDLQSLEQQVGERKWMEDQERRRHEAFANDMAMNDRICVLLQKRQDQDVKALEKSTNEFRKEHQRPEDRREFDIYDPDGKKKDTPARVSDDDPRCGISSLQKFLGEDLNEKARKKLQQEQNREWFTSQMNERAQEDANRGQADRLHELKSIEMDQRAMDLARAEDECRDAVNMATKEYNLALARERKSKENADRQKELEDNLTEISNHVNGDMLTENPAVAQSAFGSHRVISDRWKGMSPTQVNDVLQTQHQQVEENMRKRDEANKQEEEWNENMLRNARAAVMMERQQERTRKELLRQQALENQRLAGEQKAKLDDINKNVYTNQPTAAYFMQFNTSSR</sequence>
<accession>A0A7M5UIL9</accession>
<keyword evidence="13" id="KW-1185">Reference proteome</keyword>
<keyword evidence="8" id="KW-0966">Cell projection</keyword>
<dbReference type="PANTHER" id="PTHR14517">
    <property type="entry name" value="RIB43A-RELATED"/>
    <property type="match status" value="1"/>
</dbReference>
<evidence type="ECO:0000256" key="2">
    <source>
        <dbReference type="ARBA" id="ARBA00006875"/>
    </source>
</evidence>
<name>A0A7M5UIL9_9CNID</name>
<feature type="region of interest" description="Disordered" evidence="11">
    <location>
        <begin position="93"/>
        <end position="133"/>
    </location>
</feature>
<keyword evidence="5 10" id="KW-0175">Coiled coil</keyword>
<reference evidence="12" key="1">
    <citation type="submission" date="2021-01" db="UniProtKB">
        <authorList>
            <consortium name="EnsemblMetazoa"/>
        </authorList>
    </citation>
    <scope>IDENTIFICATION</scope>
</reference>
<evidence type="ECO:0000256" key="9">
    <source>
        <dbReference type="ARBA" id="ARBA00046435"/>
    </source>
</evidence>
<keyword evidence="6" id="KW-0969">Cilium</keyword>
<dbReference type="GeneID" id="136806798"/>
<evidence type="ECO:0000256" key="11">
    <source>
        <dbReference type="SAM" id="MobiDB-lite"/>
    </source>
</evidence>
<evidence type="ECO:0000256" key="4">
    <source>
        <dbReference type="ARBA" id="ARBA00022846"/>
    </source>
</evidence>
<evidence type="ECO:0000313" key="13">
    <source>
        <dbReference type="Proteomes" id="UP000594262"/>
    </source>
</evidence>
<evidence type="ECO:0000256" key="6">
    <source>
        <dbReference type="ARBA" id="ARBA00023069"/>
    </source>
</evidence>
<evidence type="ECO:0000256" key="7">
    <source>
        <dbReference type="ARBA" id="ARBA00023212"/>
    </source>
</evidence>
<evidence type="ECO:0000256" key="1">
    <source>
        <dbReference type="ARBA" id="ARBA00004611"/>
    </source>
</evidence>
<comment type="similarity">
    <text evidence="2">Belongs to the RIB43A family.</text>
</comment>
<dbReference type="RefSeq" id="XP_066919480.1">
    <property type="nucleotide sequence ID" value="XM_067063379.1"/>
</dbReference>
<evidence type="ECO:0000313" key="12">
    <source>
        <dbReference type="EnsemblMetazoa" id="CLYHEMP000373.1"/>
    </source>
</evidence>
<dbReference type="Pfam" id="PF05914">
    <property type="entry name" value="RIB43A"/>
    <property type="match status" value="1"/>
</dbReference>
<dbReference type="EnsemblMetazoa" id="CLYHEMT000373.1">
    <property type="protein sequence ID" value="CLYHEMP000373.1"/>
    <property type="gene ID" value="CLYHEMG000373"/>
</dbReference>
<keyword evidence="4" id="KW-0282">Flagellum</keyword>
<keyword evidence="3" id="KW-0963">Cytoplasm</keyword>
<dbReference type="InterPro" id="IPR008805">
    <property type="entry name" value="RIB43A"/>
</dbReference>